<proteinExistence type="predicted"/>
<reference evidence="9 10" key="1">
    <citation type="submission" date="2024-02" db="EMBL/GenBank/DDBJ databases">
        <authorList>
            <person name="Chen Y."/>
            <person name="Shah S."/>
            <person name="Dougan E. K."/>
            <person name="Thang M."/>
            <person name="Chan C."/>
        </authorList>
    </citation>
    <scope>NUCLEOTIDE SEQUENCE [LARGE SCALE GENOMIC DNA]</scope>
</reference>
<dbReference type="SUPFAM" id="SSF52172">
    <property type="entry name" value="CheY-like"/>
    <property type="match status" value="1"/>
</dbReference>
<dbReference type="Gene3D" id="3.40.50.2300">
    <property type="match status" value="1"/>
</dbReference>
<evidence type="ECO:0000256" key="3">
    <source>
        <dbReference type="ARBA" id="ARBA00022692"/>
    </source>
</evidence>
<keyword evidence="2" id="KW-1003">Cell membrane</keyword>
<evidence type="ECO:0000256" key="4">
    <source>
        <dbReference type="ARBA" id="ARBA00022989"/>
    </source>
</evidence>
<organism evidence="9 10">
    <name type="scientific">Durusdinium trenchii</name>
    <dbReference type="NCBI Taxonomy" id="1381693"/>
    <lineage>
        <taxon>Eukaryota</taxon>
        <taxon>Sar</taxon>
        <taxon>Alveolata</taxon>
        <taxon>Dinophyceae</taxon>
        <taxon>Suessiales</taxon>
        <taxon>Symbiodiniaceae</taxon>
        <taxon>Durusdinium</taxon>
    </lineage>
</organism>
<dbReference type="PANTHER" id="PTHR35007">
    <property type="entry name" value="INTEGRAL MEMBRANE PROTEIN-RELATED"/>
    <property type="match status" value="1"/>
</dbReference>
<dbReference type="InterPro" id="IPR018076">
    <property type="entry name" value="T2SS_GspF_dom"/>
</dbReference>
<keyword evidence="3 7" id="KW-0812">Transmembrane</keyword>
<keyword evidence="4 7" id="KW-1133">Transmembrane helix</keyword>
<evidence type="ECO:0000313" key="9">
    <source>
        <dbReference type="EMBL" id="CAK9077847.1"/>
    </source>
</evidence>
<dbReference type="Gene3D" id="3.40.50.300">
    <property type="entry name" value="P-loop containing nucleotide triphosphate hydrolases"/>
    <property type="match status" value="1"/>
</dbReference>
<dbReference type="Proteomes" id="UP001642464">
    <property type="component" value="Unassembled WGS sequence"/>
</dbReference>
<dbReference type="InterPro" id="IPR042094">
    <property type="entry name" value="T2SS_GspF_sf"/>
</dbReference>
<feature type="compositionally biased region" description="Pro residues" evidence="6">
    <location>
        <begin position="431"/>
        <end position="442"/>
    </location>
</feature>
<feature type="transmembrane region" description="Helical" evidence="7">
    <location>
        <begin position="831"/>
        <end position="850"/>
    </location>
</feature>
<evidence type="ECO:0000259" key="8">
    <source>
        <dbReference type="Pfam" id="PF00482"/>
    </source>
</evidence>
<feature type="compositionally biased region" description="Basic and acidic residues" evidence="6">
    <location>
        <begin position="9"/>
        <end position="18"/>
    </location>
</feature>
<dbReference type="SUPFAM" id="SSF52540">
    <property type="entry name" value="P-loop containing nucleoside triphosphate hydrolases"/>
    <property type="match status" value="1"/>
</dbReference>
<dbReference type="Gene3D" id="1.20.81.30">
    <property type="entry name" value="Type II secretion system (T2SS), domain F"/>
    <property type="match status" value="1"/>
</dbReference>
<evidence type="ECO:0000256" key="7">
    <source>
        <dbReference type="SAM" id="Phobius"/>
    </source>
</evidence>
<evidence type="ECO:0000256" key="2">
    <source>
        <dbReference type="ARBA" id="ARBA00022475"/>
    </source>
</evidence>
<dbReference type="Pfam" id="PF00482">
    <property type="entry name" value="T2SSF"/>
    <property type="match status" value="1"/>
</dbReference>
<accession>A0ABP0PP98</accession>
<evidence type="ECO:0000256" key="5">
    <source>
        <dbReference type="ARBA" id="ARBA00023136"/>
    </source>
</evidence>
<feature type="transmembrane region" description="Helical" evidence="7">
    <location>
        <begin position="523"/>
        <end position="549"/>
    </location>
</feature>
<feature type="transmembrane region" description="Helical" evidence="7">
    <location>
        <begin position="650"/>
        <end position="672"/>
    </location>
</feature>
<evidence type="ECO:0000256" key="6">
    <source>
        <dbReference type="SAM" id="MobiDB-lite"/>
    </source>
</evidence>
<feature type="domain" description="Type II secretion system protein GspF" evidence="8">
    <location>
        <begin position="692"/>
        <end position="815"/>
    </location>
</feature>
<evidence type="ECO:0000256" key="1">
    <source>
        <dbReference type="ARBA" id="ARBA00004651"/>
    </source>
</evidence>
<protein>
    <submittedName>
        <fullName evidence="9">Septum site-determining protein MinD (Cell division inhibitor MinD)</fullName>
    </submittedName>
</protein>
<comment type="caution">
    <text evidence="9">The sequence shown here is derived from an EMBL/GenBank/DDBJ whole genome shotgun (WGS) entry which is preliminary data.</text>
</comment>
<comment type="subcellular location">
    <subcellularLocation>
        <location evidence="1">Cell membrane</location>
        <topology evidence="1">Multi-pass membrane protein</topology>
    </subcellularLocation>
</comment>
<feature type="region of interest" description="Disordered" evidence="6">
    <location>
        <begin position="1"/>
        <end position="36"/>
    </location>
</feature>
<dbReference type="PANTHER" id="PTHR35007:SF1">
    <property type="entry name" value="PILUS ASSEMBLY PROTEIN"/>
    <property type="match status" value="1"/>
</dbReference>
<keyword evidence="5 7" id="KW-0472">Membrane</keyword>
<feature type="transmembrane region" description="Helical" evidence="7">
    <location>
        <begin position="625"/>
        <end position="644"/>
    </location>
</feature>
<feature type="transmembrane region" description="Helical" evidence="7">
    <location>
        <begin position="799"/>
        <end position="819"/>
    </location>
</feature>
<keyword evidence="10" id="KW-1185">Reference proteome</keyword>
<gene>
    <name evidence="9" type="ORF">SCF082_LOCUS37314</name>
</gene>
<feature type="region of interest" description="Disordered" evidence="6">
    <location>
        <begin position="417"/>
        <end position="443"/>
    </location>
</feature>
<dbReference type="EMBL" id="CAXAMM010037891">
    <property type="protein sequence ID" value="CAK9077847.1"/>
    <property type="molecule type" value="Genomic_DNA"/>
</dbReference>
<sequence>MTQPAHGSGRPDHTDPRLALENAASDLTAPPSDRARPLPRISIQAFCESPALADALQTASEDRRLSKTHLTIQMGGAAAAIAHYQESPTPNLILLETNSPQATLVAELDELAQSCDPGTKVVVVGQANDVVLYRDLMRRGVSEYLVMPVTPFEVMECLSGLYNNPDSDPVGQVFAFMGAKGGVGSSTICHNVAWTLSEAIENDIVIADMDLAFGTTGLDFNQDPVQGIADALQNPDRLDEVLLDRLLTECSKHLSIFAAPVLLDRDYDLTAEDCETVIDVVRQNVPFVAVDLPHAWTPWTKQLLLQADEIVVTAVPDLANLRNAKNLIDTMKQARKNDAPPRLVLNMTNMQKRPEITAKEFEDALGIEALAVIDFDCENFGQAANNGQMVEEFNAKAKAVQSFRDIAMTLAHRKDVKVEKKSPLASQPATPKAPPKAPPPAAIPVRAEPVEQQRQHSEEYYDVKTTVFNALIDTIDLTQLAKLDAAAAREEIRDIVSEIIQVKNVVMSIAEQEELLEDICNDVLGYGLMPLMTALVTAIAIAAIAYAVMYPMISGERVREKRVASVTEHRAKAISARSAAEVAAHRRKQISESLKEMESRNKAKKKISLRLKLERAGLDVEPRTYWIASAASAAITALALRSALPASMSAIGPMIAVVGIIVGGLGIPRFVLSKLIARRQKKFIAELANSIDVIVRGIKSGLPLTDCLGVIARESPEPLASEFKEVIEQQRVGVSLAEALDRMAQRMPVPEVKFLAIVIAIQQQSGGNLAEALSNLSGVLRDRFKMAAKVKALSAEAKASAMILGALPPGVMLMVNTSSPEYMAPLFATRTGNLLIIVGLFWMTMGILVMRKMINFKF</sequence>
<evidence type="ECO:0000313" key="10">
    <source>
        <dbReference type="Proteomes" id="UP001642464"/>
    </source>
</evidence>
<name>A0ABP0PP98_9DINO</name>
<dbReference type="InterPro" id="IPR027417">
    <property type="entry name" value="P-loop_NTPase"/>
</dbReference>
<dbReference type="InterPro" id="IPR011006">
    <property type="entry name" value="CheY-like_superfamily"/>
</dbReference>